<keyword evidence="1" id="KW-0472">Membrane</keyword>
<keyword evidence="4" id="KW-1185">Reference proteome</keyword>
<sequence>MRVPNGSRSFGDPLWISGGRVVLALAARGSAANVQQILVAFDGFVPVVTVLLPVAVAAALGSALVRNYLTERSVRWGPLIDGVLVLSVLCVAYLVFTPQRPAAEPVRPDLGKDVSMALAADPGDSLPWVQLAGNLVLLLPLGVLVPQRVRWFDSIVKIAFGGLVLACSIELVQFLAVTGRVASTDDVVCNTIGATVGGILVRAPSWIAAATPGRPQHSATGRNDQTVWLLIAKVERERQRELAAPFRRRVGPLVGEQRSR</sequence>
<dbReference type="PANTHER" id="PTHR36834:SF1">
    <property type="entry name" value="INTEGRAL MEMBRANE PROTEIN"/>
    <property type="match status" value="1"/>
</dbReference>
<feature type="transmembrane region" description="Helical" evidence="1">
    <location>
        <begin position="43"/>
        <end position="64"/>
    </location>
</feature>
<name>A0A4R4Z807_9PSEU</name>
<dbReference type="Pfam" id="PF04892">
    <property type="entry name" value="VanZ"/>
    <property type="match status" value="1"/>
</dbReference>
<dbReference type="AlphaFoldDB" id="A0A4R4Z807"/>
<feature type="transmembrane region" description="Helical" evidence="1">
    <location>
        <begin position="76"/>
        <end position="96"/>
    </location>
</feature>
<evidence type="ECO:0000259" key="2">
    <source>
        <dbReference type="Pfam" id="PF04892"/>
    </source>
</evidence>
<keyword evidence="1" id="KW-1133">Transmembrane helix</keyword>
<evidence type="ECO:0000313" key="3">
    <source>
        <dbReference type="EMBL" id="TDD54348.1"/>
    </source>
</evidence>
<organism evidence="3 4">
    <name type="scientific">Saccharopolyspora elongata</name>
    <dbReference type="NCBI Taxonomy" id="2530387"/>
    <lineage>
        <taxon>Bacteria</taxon>
        <taxon>Bacillati</taxon>
        <taxon>Actinomycetota</taxon>
        <taxon>Actinomycetes</taxon>
        <taxon>Pseudonocardiales</taxon>
        <taxon>Pseudonocardiaceae</taxon>
        <taxon>Saccharopolyspora</taxon>
    </lineage>
</organism>
<feature type="transmembrane region" description="Helical" evidence="1">
    <location>
        <begin position="158"/>
        <end position="176"/>
    </location>
</feature>
<evidence type="ECO:0000313" key="4">
    <source>
        <dbReference type="Proteomes" id="UP000294947"/>
    </source>
</evidence>
<proteinExistence type="predicted"/>
<dbReference type="Proteomes" id="UP000294947">
    <property type="component" value="Unassembled WGS sequence"/>
</dbReference>
<keyword evidence="1" id="KW-0812">Transmembrane</keyword>
<dbReference type="InterPro" id="IPR053150">
    <property type="entry name" value="Teicoplanin_resist-assoc"/>
</dbReference>
<dbReference type="EMBL" id="SMKW01000006">
    <property type="protein sequence ID" value="TDD54348.1"/>
    <property type="molecule type" value="Genomic_DNA"/>
</dbReference>
<feature type="transmembrane region" description="Helical" evidence="1">
    <location>
        <begin position="128"/>
        <end position="146"/>
    </location>
</feature>
<dbReference type="InterPro" id="IPR006976">
    <property type="entry name" value="VanZ-like"/>
</dbReference>
<dbReference type="PANTHER" id="PTHR36834">
    <property type="entry name" value="MEMBRANE PROTEIN-RELATED"/>
    <property type="match status" value="1"/>
</dbReference>
<comment type="caution">
    <text evidence="3">The sequence shown here is derived from an EMBL/GenBank/DDBJ whole genome shotgun (WGS) entry which is preliminary data.</text>
</comment>
<protein>
    <submittedName>
        <fullName evidence="3">VanZ family protein</fullName>
    </submittedName>
</protein>
<evidence type="ECO:0000256" key="1">
    <source>
        <dbReference type="SAM" id="Phobius"/>
    </source>
</evidence>
<reference evidence="3 4" key="1">
    <citation type="submission" date="2019-03" db="EMBL/GenBank/DDBJ databases">
        <title>Draft genome sequences of novel Actinobacteria.</title>
        <authorList>
            <person name="Sahin N."/>
            <person name="Ay H."/>
            <person name="Saygin H."/>
        </authorList>
    </citation>
    <scope>NUCLEOTIDE SEQUENCE [LARGE SCALE GENOMIC DNA]</scope>
    <source>
        <strain evidence="3 4">7K502</strain>
    </source>
</reference>
<dbReference type="OrthoDB" id="3678526at2"/>
<gene>
    <name evidence="3" type="ORF">E1288_07065</name>
</gene>
<accession>A0A4R4Z807</accession>
<feature type="domain" description="VanZ-like" evidence="2">
    <location>
        <begin position="85"/>
        <end position="202"/>
    </location>
</feature>